<comment type="caution">
    <text evidence="5">The sequence shown here is derived from an EMBL/GenBank/DDBJ whole genome shotgun (WGS) entry which is preliminary data.</text>
</comment>
<dbReference type="PROSITE" id="PS50085">
    <property type="entry name" value="RAPGAP"/>
    <property type="match status" value="1"/>
</dbReference>
<dbReference type="SUPFAM" id="SSF111347">
    <property type="entry name" value="Rap/Ran-GAP"/>
    <property type="match status" value="1"/>
</dbReference>
<dbReference type="Pfam" id="PF20412">
    <property type="entry name" value="RALGAPB_N"/>
    <property type="match status" value="1"/>
</dbReference>
<dbReference type="GO" id="GO:0005737">
    <property type="term" value="C:cytoplasm"/>
    <property type="evidence" value="ECO:0007669"/>
    <property type="project" value="TreeGrafter"/>
</dbReference>
<proteinExistence type="predicted"/>
<keyword evidence="6" id="KW-1185">Reference proteome</keyword>
<dbReference type="InterPro" id="IPR000331">
    <property type="entry name" value="Rap/Ran_GAP_dom"/>
</dbReference>
<feature type="compositionally biased region" description="Polar residues" evidence="3">
    <location>
        <begin position="52"/>
        <end position="66"/>
    </location>
</feature>
<feature type="compositionally biased region" description="Polar residues" evidence="3">
    <location>
        <begin position="11"/>
        <end position="32"/>
    </location>
</feature>
<dbReference type="RefSeq" id="XP_051444690.1">
    <property type="nucleotide sequence ID" value="XM_051589026.1"/>
</dbReference>
<reference evidence="5" key="1">
    <citation type="submission" date="2021-06" db="EMBL/GenBank/DDBJ databases">
        <authorList>
            <consortium name="DOE Joint Genome Institute"/>
            <person name="Mondo S.J."/>
            <person name="Amses K.R."/>
            <person name="Simmons D.R."/>
            <person name="Longcore J.E."/>
            <person name="Seto K."/>
            <person name="Alves G.H."/>
            <person name="Bonds A.E."/>
            <person name="Quandt C.A."/>
            <person name="Davis W.J."/>
            <person name="Chang Y."/>
            <person name="Letcher P.M."/>
            <person name="Powell M.J."/>
            <person name="Kuo A."/>
            <person name="Labutti K."/>
            <person name="Pangilinan J."/>
            <person name="Andreopoulos W."/>
            <person name="Tritt A."/>
            <person name="Riley R."/>
            <person name="Hundley H."/>
            <person name="Johnson J."/>
            <person name="Lipzen A."/>
            <person name="Barry K."/>
            <person name="Berbee M.L."/>
            <person name="Buchler N.E."/>
            <person name="Grigoriev I.V."/>
            <person name="Spatafora J.W."/>
            <person name="Stajich J.E."/>
            <person name="James T.Y."/>
        </authorList>
    </citation>
    <scope>NUCLEOTIDE SEQUENCE</scope>
    <source>
        <strain evidence="5">AG</strain>
    </source>
</reference>
<dbReference type="InterPro" id="IPR035974">
    <property type="entry name" value="Rap/Ran-GAP_sf"/>
</dbReference>
<feature type="compositionally biased region" description="Low complexity" evidence="3">
    <location>
        <begin position="871"/>
        <end position="883"/>
    </location>
</feature>
<sequence>MSDRPNDSLKEPNTPNQSTSAGKLLRRSSTVSRFKKKVNTSLHNDERHTRSVNDQPLSDTAPSEGSSIPPLPITKDERAEKLRKKAKNFFDERQKTKARAQSLWSFIDATNNFDQARFFQENAEQVFLVISETCMSQIEKIKQKTDRPTSWHSKELTGLQKTLFLLRKMFLYVPELMRNGWQRQNIATILSHILDHGNHPRLRILGFRLLLLWLNDQVVEYPECMGLFANAIPLDLLLLDEIQPTATTGTTGPDTSSQSEEKEQKTGTSGNGLLFVKRINERSNEKAFGHGLDRNDRIKKADRNLRQSIISTGSQAPLFPNPNQPTYQDSIAMLHIFIINLVRLAYVAAGSPPPPDEYEFPPGDMCEVDDGIATGVGIDAASASAKFLFKIFRSYYLVKLFPDIAMRFRMDGAPINTVLPNFGFKACPPSVLRTLLMFIIGYGLDSNSSDPPVPHPGGIYPYFSGSSPAIPIMKSIVLGSSESREIIHEVLRQALVLPCSNQNYRDIVRGSMHVLGVWALSGEDERPAFLRRSSSTGNYARGGGVSTSTSNTSLSTMATSPVSIHAIETTDHDTDSSSLVRSASNQTTDYATANVYLRRYFLMIQTIFDNIGESTDDLSKYKNREAVAAAVQNTSDWEGLVNLYKDALNIYRAITVAHDGIDIESQSWEVMLGCLMDIREKLMNSTEKYTIIPVHALADDLADYACETLLVAFARSDTTNPDLWIRLKKSMIVAHRWPQPLNQWVKQMHLLTKILSQRLYNVNLDTEFASTNKRNMSDYFTGNRHSTQLSHAGSRTRANKSRSRHQSIHGDPRALLSRSSGRPTSSGSSGQLIELAPSERSLQSAATFSGHTATLGNAAASDTLDIPEPRNSSTSSLLGGSNLITRSFKAGDRRSTPFASTSTAPSEGRSKDLSTSPEDSGETFSTRPMSGGIRFGLKSIIPNTDKGHSTGGTPLSFESSTDSDKGVMKKENGSITFSSKFDLHSDSKSDKEVDRKSINSLGERQLTDENLGVPSKSNRTSTSSFQHILEASYTGGVPAVGNETLPSTIAIFDSAEFLNLQGMNWTGTSILHIWKNMICVMGNVNEIQSPYTHAIAINCLVDIWDTLALVRACQPFQAATKPALYELAPWFFQASDLPPSHSLGRAAAYGVLCRMMCQRADQDVPEGYYPLFYQVLLDALSRPDEVAVQAVLRNSIRLFSLSLPGVNVLIPAFIACIRKELLEDSHTLRYTPDDVRSSCVLIMGSLTAISYQLGSLTIQLSAKAAKAGTLQSNEFTFNQVKIMLKDLYIDLIAADANIRRMAKYTDSHCMLINGVCSLLAHELTLQSNYDPEIVFSTLNVLVDRLYWSNLPVVIAACDSLYTLISHYSKQTDHDNRILQTILSKLLDALNVHLKNYDKTVKGGRSLIISKLFSLLVGWLMAIDPDIFTGTQLCQIVFDTVEYALNISGAETEKLLPHPPVDQSDANRQIKSLSFKVSPDQRPRFSANDMAMVNDVTFETDDTDSVKESTEATLLHLLHHFNNFPPPNGPATINSNILGPGVSNDEKADTYQDQFEYFSFNDHTIIAFVEGPQRMDSESANRIITRDITGRYAWDMNLFYRTWIKPSAIEDGHRSSEGSLQDISHIAEGLKLRDGLTLSKVPKLPKRTPPSPVTQQSEVPTWSATNHNSDMLENLLTYIGDNNPDCLLDPSTPLNAPLPLSQPHSNIVMSMSEQLNHHLEFEKTSTPDHIIDIKSWYKQHDRRPYGSQKLLPSDSESNLVANVSLSKVFTPVVPGEAEKPHIPFQQSRLLMSHMGLLNYDYLREGSFQMLSKSPALFRDLRGLDRKHGRETMKIALLYVADGQEDEHAIFRNSSGSAEYEAFVNSLGWEVDIATHDGYLGGLERSLTNGTKTTYYCSSTLEMIFHDVTKMPSDANDVKQVKKKRHIGNDHVHIVWNEHRRDYRIGTIGGDFGNAQIIVTPLVNGMYAIQIYRDSKVPLFGPLLDGMVVSQAVLGPLIRETAINAFRATVHTTNQALYKHAYSQRAADIHTITQRHKASKWSFEVFMSKIFIPNEDSSS</sequence>
<feature type="compositionally biased region" description="Basic residues" evidence="3">
    <location>
        <begin position="797"/>
        <end position="807"/>
    </location>
</feature>
<feature type="compositionally biased region" description="Basic and acidic residues" evidence="3">
    <location>
        <begin position="962"/>
        <end position="972"/>
    </location>
</feature>
<dbReference type="InterPro" id="IPR046859">
    <property type="entry name" value="RGPA/RALGAPB_N"/>
</dbReference>
<evidence type="ECO:0000256" key="1">
    <source>
        <dbReference type="ARBA" id="ARBA00022468"/>
    </source>
</evidence>
<keyword evidence="1" id="KW-0343">GTPase activation</keyword>
<dbReference type="SUPFAM" id="SSF48371">
    <property type="entry name" value="ARM repeat"/>
    <property type="match status" value="1"/>
</dbReference>
<evidence type="ECO:0000256" key="2">
    <source>
        <dbReference type="ARBA" id="ARBA00022553"/>
    </source>
</evidence>
<feature type="compositionally biased region" description="Polar residues" evidence="3">
    <location>
        <begin position="951"/>
        <end position="960"/>
    </location>
</feature>
<dbReference type="InterPro" id="IPR027107">
    <property type="entry name" value="Tuberin/Ral-act_asu"/>
</dbReference>
<organism evidence="5 6">
    <name type="scientific">Umbelopsis ramanniana AG</name>
    <dbReference type="NCBI Taxonomy" id="1314678"/>
    <lineage>
        <taxon>Eukaryota</taxon>
        <taxon>Fungi</taxon>
        <taxon>Fungi incertae sedis</taxon>
        <taxon>Mucoromycota</taxon>
        <taxon>Mucoromycotina</taxon>
        <taxon>Umbelopsidomycetes</taxon>
        <taxon>Umbelopsidales</taxon>
        <taxon>Umbelopsidaceae</taxon>
        <taxon>Umbelopsis</taxon>
    </lineage>
</organism>
<feature type="region of interest" description="Disordered" evidence="3">
    <location>
        <begin position="1639"/>
        <end position="1664"/>
    </location>
</feature>
<dbReference type="Pfam" id="PF02145">
    <property type="entry name" value="Rap_GAP"/>
    <property type="match status" value="1"/>
</dbReference>
<gene>
    <name evidence="5" type="ORF">K450DRAFT_241017</name>
</gene>
<evidence type="ECO:0000256" key="3">
    <source>
        <dbReference type="SAM" id="MobiDB-lite"/>
    </source>
</evidence>
<feature type="compositionally biased region" description="Basic and acidic residues" evidence="3">
    <location>
        <begin position="1"/>
        <end position="10"/>
    </location>
</feature>
<dbReference type="PANTHER" id="PTHR10063:SF11">
    <property type="entry name" value="RHO GTPASE-ACTIVATING PROTEIN CG5521-RELATED"/>
    <property type="match status" value="1"/>
</dbReference>
<dbReference type="FunFam" id="3.40.50.11210:FF:000001">
    <property type="entry name" value="Ral GTPase-activating protein subunit alpha-1 isoform 1"/>
    <property type="match status" value="1"/>
</dbReference>
<feature type="region of interest" description="Disordered" evidence="3">
    <location>
        <begin position="860"/>
        <end position="1020"/>
    </location>
</feature>
<dbReference type="EMBL" id="MU620918">
    <property type="protein sequence ID" value="KAI8579686.1"/>
    <property type="molecule type" value="Genomic_DNA"/>
</dbReference>
<feature type="region of interest" description="Disordered" evidence="3">
    <location>
        <begin position="245"/>
        <end position="271"/>
    </location>
</feature>
<evidence type="ECO:0000313" key="5">
    <source>
        <dbReference type="EMBL" id="KAI8579686.1"/>
    </source>
</evidence>
<dbReference type="GO" id="GO:0005096">
    <property type="term" value="F:GTPase activator activity"/>
    <property type="evidence" value="ECO:0007669"/>
    <property type="project" value="UniProtKB-KW"/>
</dbReference>
<feature type="compositionally biased region" description="Polar residues" evidence="3">
    <location>
        <begin position="1652"/>
        <end position="1664"/>
    </location>
</feature>
<dbReference type="PANTHER" id="PTHR10063">
    <property type="entry name" value="TUBERIN"/>
    <property type="match status" value="1"/>
</dbReference>
<feature type="compositionally biased region" description="Low complexity" evidence="3">
    <location>
        <begin position="896"/>
        <end position="906"/>
    </location>
</feature>
<protein>
    <recommendedName>
        <fullName evidence="4">Rap-GAP domain-containing protein</fullName>
    </recommendedName>
</protein>
<dbReference type="Gene3D" id="3.40.50.11210">
    <property type="entry name" value="Rap/Ran-GAP"/>
    <property type="match status" value="1"/>
</dbReference>
<dbReference type="InterPro" id="IPR016024">
    <property type="entry name" value="ARM-type_fold"/>
</dbReference>
<reference evidence="5" key="2">
    <citation type="journal article" date="2022" name="Proc. Natl. Acad. Sci. U.S.A.">
        <title>Diploid-dominant life cycles characterize the early evolution of Fungi.</title>
        <authorList>
            <person name="Amses K.R."/>
            <person name="Simmons D.R."/>
            <person name="Longcore J.E."/>
            <person name="Mondo S.J."/>
            <person name="Seto K."/>
            <person name="Jeronimo G.H."/>
            <person name="Bonds A.E."/>
            <person name="Quandt C.A."/>
            <person name="Davis W.J."/>
            <person name="Chang Y."/>
            <person name="Federici B.A."/>
            <person name="Kuo A."/>
            <person name="LaButti K."/>
            <person name="Pangilinan J."/>
            <person name="Andreopoulos W."/>
            <person name="Tritt A."/>
            <person name="Riley R."/>
            <person name="Hundley H."/>
            <person name="Johnson J."/>
            <person name="Lipzen A."/>
            <person name="Barry K."/>
            <person name="Lang B.F."/>
            <person name="Cuomo C.A."/>
            <person name="Buchler N.E."/>
            <person name="Grigoriev I.V."/>
            <person name="Spatafora J.W."/>
            <person name="Stajich J.E."/>
            <person name="James T.Y."/>
        </authorList>
    </citation>
    <scope>NUCLEOTIDE SEQUENCE</scope>
    <source>
        <strain evidence="5">AG</strain>
    </source>
</reference>
<dbReference type="GeneID" id="75914371"/>
<feature type="compositionally biased region" description="Low complexity" evidence="3">
    <location>
        <begin position="245"/>
        <end position="255"/>
    </location>
</feature>
<feature type="region of interest" description="Disordered" evidence="3">
    <location>
        <begin position="1"/>
        <end position="78"/>
    </location>
</feature>
<feature type="domain" description="Rap-GAP" evidence="4">
    <location>
        <begin position="1819"/>
        <end position="2030"/>
    </location>
</feature>
<accession>A0AAD5EB38</accession>
<evidence type="ECO:0000313" key="6">
    <source>
        <dbReference type="Proteomes" id="UP001206595"/>
    </source>
</evidence>
<keyword evidence="2" id="KW-0597">Phosphoprotein</keyword>
<feature type="compositionally biased region" description="Low complexity" evidence="3">
    <location>
        <begin position="817"/>
        <end position="830"/>
    </location>
</feature>
<dbReference type="GO" id="GO:0005634">
    <property type="term" value="C:nucleus"/>
    <property type="evidence" value="ECO:0007669"/>
    <property type="project" value="InterPro"/>
</dbReference>
<name>A0AAD5EB38_UMBRA</name>
<feature type="compositionally biased region" description="Polar residues" evidence="3">
    <location>
        <begin position="775"/>
        <end position="793"/>
    </location>
</feature>
<dbReference type="Proteomes" id="UP001206595">
    <property type="component" value="Unassembled WGS sequence"/>
</dbReference>
<dbReference type="GO" id="GO:0051056">
    <property type="term" value="P:regulation of small GTPase mediated signal transduction"/>
    <property type="evidence" value="ECO:0007669"/>
    <property type="project" value="InterPro"/>
</dbReference>
<feature type="region of interest" description="Disordered" evidence="3">
    <location>
        <begin position="775"/>
        <end position="831"/>
    </location>
</feature>
<feature type="compositionally biased region" description="Polar residues" evidence="3">
    <location>
        <begin position="913"/>
        <end position="928"/>
    </location>
</feature>
<feature type="compositionally biased region" description="Basic and acidic residues" evidence="3">
    <location>
        <begin position="981"/>
        <end position="997"/>
    </location>
</feature>
<evidence type="ECO:0000259" key="4">
    <source>
        <dbReference type="PROSITE" id="PS50085"/>
    </source>
</evidence>